<sequence length="757" mass="84783">MDPLLPGTSLRGPVELSNCDREPIHIPATIQAFGCMVVVRMADRRIVSASENVSHWLSDFQPSWLGKTLDQTLPTLGSLLDQVAQAREGKLIRRDELALGESGLTVSAHHCDGLGFFELESRDIGSEGQPADLVGRVFAGLENRELQELYQRMIELIREFTGFDRVMLYQFHEDDHGSVIAEAKCEEQEAYLGLHYPAGDIPVPARRLYELNWIRTLADVHADAIPMLPGRVAVTGDDEADDSLRPINMTYSQLRAISPIHLEYLRNMKVGASMSISILSGGRLWGLVACHHRTPKVLSPSQRDACELAGSVLSTYLTSRRQEAVLKRQVGIRERITSEVSKLANVDDFLTSMENAAPWMSDLLDADGFVYCTGERQIRWGETVDAPRVGEIVAALEQQDRQSVLYTDRISGWIPAAKEYEDRVAGLLVIRMGQRDGGLLLFFRKPYAKTIQWAGDPNKTVTDESGRLSPRKSFEQFTQEVTGTSRPWSATDRETADTLLSTLNSVIVEQAARVQRINRELRQLNADLDAFAYAASHDLKEPLRGIHHYIYLLEEAGTHGDQAFHRSLRGLKQLVERMSDLLDGLLRFSRAGRQDLWWEEFTLQEVVGQAQDILFAGSQPDHVDIQIESAGPLNGDFACIREVLTNLISNAIKYNDQETVEIRIGTQDVRNSPLKAHPELQSNVVYVRDNGIGIEPAHQQQVFEIFRRLHERQEYGGGSGAGLTIVRRIVERHNGRLAVESDGKLGTTIHFGWEPKA</sequence>
<dbReference type="PROSITE" id="PS50109">
    <property type="entry name" value="HIS_KIN"/>
    <property type="match status" value="1"/>
</dbReference>
<dbReference type="GO" id="GO:0009584">
    <property type="term" value="P:detection of visible light"/>
    <property type="evidence" value="ECO:0007669"/>
    <property type="project" value="InterPro"/>
</dbReference>
<comment type="caution">
    <text evidence="12">The sequence shown here is derived from an EMBL/GenBank/DDBJ whole genome shotgun (WGS) entry which is preliminary data.</text>
</comment>
<proteinExistence type="inferred from homology"/>
<dbReference type="GO" id="GO:0006355">
    <property type="term" value="P:regulation of DNA-templated transcription"/>
    <property type="evidence" value="ECO:0007669"/>
    <property type="project" value="InterPro"/>
</dbReference>
<dbReference type="Gene3D" id="3.30.450.270">
    <property type="match status" value="1"/>
</dbReference>
<dbReference type="GO" id="GO:0000155">
    <property type="term" value="F:phosphorelay sensor kinase activity"/>
    <property type="evidence" value="ECO:0007669"/>
    <property type="project" value="InterPro"/>
</dbReference>
<dbReference type="InterPro" id="IPR003661">
    <property type="entry name" value="HisK_dim/P_dom"/>
</dbReference>
<dbReference type="Pfam" id="PF02518">
    <property type="entry name" value="HATPase_c"/>
    <property type="match status" value="1"/>
</dbReference>
<dbReference type="Gene3D" id="3.30.450.20">
    <property type="entry name" value="PAS domain"/>
    <property type="match status" value="1"/>
</dbReference>
<dbReference type="InterPro" id="IPR003018">
    <property type="entry name" value="GAF"/>
</dbReference>
<dbReference type="AlphaFoldDB" id="A0A5M6DAK0"/>
<dbReference type="SUPFAM" id="SSF55874">
    <property type="entry name" value="ATPase domain of HSP90 chaperone/DNA topoisomerase II/histidine kinase"/>
    <property type="match status" value="1"/>
</dbReference>
<dbReference type="PROSITE" id="PS50046">
    <property type="entry name" value="PHYTOCHROME_2"/>
    <property type="match status" value="1"/>
</dbReference>
<evidence type="ECO:0000256" key="8">
    <source>
        <dbReference type="ARBA" id="ARBA00022991"/>
    </source>
</evidence>
<keyword evidence="6" id="KW-0808">Transferase</keyword>
<dbReference type="GO" id="GO:0030295">
    <property type="term" value="F:protein kinase activator activity"/>
    <property type="evidence" value="ECO:0007669"/>
    <property type="project" value="TreeGrafter"/>
</dbReference>
<dbReference type="SUPFAM" id="SSF55785">
    <property type="entry name" value="PYP-like sensor domain (PAS domain)"/>
    <property type="match status" value="1"/>
</dbReference>
<comment type="catalytic activity">
    <reaction evidence="1">
        <text>ATP + protein L-histidine = ADP + protein N-phospho-L-histidine.</text>
        <dbReference type="EC" id="2.7.13.3"/>
    </reaction>
</comment>
<dbReference type="InterPro" id="IPR050351">
    <property type="entry name" value="BphY/WalK/GraS-like"/>
</dbReference>
<keyword evidence="8" id="KW-0157">Chromophore</keyword>
<dbReference type="InterPro" id="IPR003594">
    <property type="entry name" value="HATPase_dom"/>
</dbReference>
<dbReference type="InterPro" id="IPR035965">
    <property type="entry name" value="PAS-like_dom_sf"/>
</dbReference>
<dbReference type="RefSeq" id="WP_150076680.1">
    <property type="nucleotide sequence ID" value="NZ_VWOX01000006.1"/>
</dbReference>
<dbReference type="Gene3D" id="1.10.287.130">
    <property type="match status" value="1"/>
</dbReference>
<name>A0A5M6DAK0_9BACT</name>
<evidence type="ECO:0000259" key="11">
    <source>
        <dbReference type="PROSITE" id="PS50109"/>
    </source>
</evidence>
<feature type="domain" description="Phytochrome chromophore attachment site" evidence="10">
    <location>
        <begin position="145"/>
        <end position="311"/>
    </location>
</feature>
<dbReference type="InterPro" id="IPR036890">
    <property type="entry name" value="HATPase_C_sf"/>
</dbReference>
<dbReference type="PANTHER" id="PTHR42878">
    <property type="entry name" value="TWO-COMPONENT HISTIDINE KINASE"/>
    <property type="match status" value="1"/>
</dbReference>
<dbReference type="Gene3D" id="3.30.565.10">
    <property type="entry name" value="Histidine kinase-like ATPase, C-terminal domain"/>
    <property type="match status" value="1"/>
</dbReference>
<evidence type="ECO:0000256" key="2">
    <source>
        <dbReference type="ARBA" id="ARBA00006402"/>
    </source>
</evidence>
<evidence type="ECO:0000256" key="9">
    <source>
        <dbReference type="ARBA" id="ARBA00023170"/>
    </source>
</evidence>
<dbReference type="SUPFAM" id="SSF55781">
    <property type="entry name" value="GAF domain-like"/>
    <property type="match status" value="2"/>
</dbReference>
<dbReference type="InterPro" id="IPR013515">
    <property type="entry name" value="Phytochrome_cen-reg"/>
</dbReference>
<dbReference type="EMBL" id="VWOX01000006">
    <property type="protein sequence ID" value="KAA5543019.1"/>
    <property type="molecule type" value="Genomic_DNA"/>
</dbReference>
<reference evidence="12 13" key="1">
    <citation type="submission" date="2019-08" db="EMBL/GenBank/DDBJ databases">
        <authorList>
            <person name="Dhanesh K."/>
            <person name="Kumar G."/>
            <person name="Sasikala C."/>
            <person name="Venkata Ramana C."/>
        </authorList>
    </citation>
    <scope>NUCLEOTIDE SEQUENCE [LARGE SCALE GENOMIC DNA]</scope>
    <source>
        <strain evidence="12 13">JC645</strain>
    </source>
</reference>
<evidence type="ECO:0000256" key="1">
    <source>
        <dbReference type="ARBA" id="ARBA00000085"/>
    </source>
</evidence>
<dbReference type="InterPro" id="IPR036097">
    <property type="entry name" value="HisK_dim/P_sf"/>
</dbReference>
<dbReference type="SUPFAM" id="SSF47384">
    <property type="entry name" value="Homodimeric domain of signal transducing histidine kinase"/>
    <property type="match status" value="1"/>
</dbReference>
<dbReference type="Gene3D" id="3.30.450.40">
    <property type="match status" value="1"/>
</dbReference>
<dbReference type="PRINTS" id="PR01033">
    <property type="entry name" value="PHYTOCHROME"/>
</dbReference>
<dbReference type="InterPro" id="IPR029016">
    <property type="entry name" value="GAF-like_dom_sf"/>
</dbReference>
<dbReference type="Pfam" id="PF01590">
    <property type="entry name" value="GAF"/>
    <property type="match status" value="1"/>
</dbReference>
<keyword evidence="13" id="KW-1185">Reference proteome</keyword>
<protein>
    <recommendedName>
        <fullName evidence="3">histidine kinase</fullName>
        <ecNumber evidence="3">2.7.13.3</ecNumber>
    </recommendedName>
</protein>
<evidence type="ECO:0000256" key="4">
    <source>
        <dbReference type="ARBA" id="ARBA00022543"/>
    </source>
</evidence>
<organism evidence="12 13">
    <name type="scientific">Roseiconus nitratireducens</name>
    <dbReference type="NCBI Taxonomy" id="2605748"/>
    <lineage>
        <taxon>Bacteria</taxon>
        <taxon>Pseudomonadati</taxon>
        <taxon>Planctomycetota</taxon>
        <taxon>Planctomycetia</taxon>
        <taxon>Pirellulales</taxon>
        <taxon>Pirellulaceae</taxon>
        <taxon>Roseiconus</taxon>
    </lineage>
</organism>
<keyword evidence="4" id="KW-0600">Photoreceptor protein</keyword>
<dbReference type="Pfam" id="PF08446">
    <property type="entry name" value="PAS_2"/>
    <property type="match status" value="1"/>
</dbReference>
<evidence type="ECO:0000313" key="12">
    <source>
        <dbReference type="EMBL" id="KAA5543019.1"/>
    </source>
</evidence>
<dbReference type="GO" id="GO:0007234">
    <property type="term" value="P:osmosensory signaling via phosphorelay pathway"/>
    <property type="evidence" value="ECO:0007669"/>
    <property type="project" value="TreeGrafter"/>
</dbReference>
<dbReference type="Pfam" id="PF00512">
    <property type="entry name" value="HisKA"/>
    <property type="match status" value="1"/>
</dbReference>
<dbReference type="InterPro" id="IPR013654">
    <property type="entry name" value="PAS_2"/>
</dbReference>
<comment type="similarity">
    <text evidence="2">In the N-terminal section; belongs to the phytochrome family.</text>
</comment>
<keyword evidence="7" id="KW-0418">Kinase</keyword>
<dbReference type="CDD" id="cd00082">
    <property type="entry name" value="HisKA"/>
    <property type="match status" value="1"/>
</dbReference>
<dbReference type="EC" id="2.7.13.3" evidence="3"/>
<evidence type="ECO:0000256" key="6">
    <source>
        <dbReference type="ARBA" id="ARBA00022679"/>
    </source>
</evidence>
<dbReference type="SMART" id="SM00387">
    <property type="entry name" value="HATPase_c"/>
    <property type="match status" value="1"/>
</dbReference>
<dbReference type="InterPro" id="IPR016132">
    <property type="entry name" value="Phyto_chromo_attachment"/>
</dbReference>
<dbReference type="InterPro" id="IPR043150">
    <property type="entry name" value="Phytochrome_PHY_sf"/>
</dbReference>
<keyword evidence="5" id="KW-0716">Sensory transduction</keyword>
<dbReference type="PANTHER" id="PTHR42878:SF15">
    <property type="entry name" value="BACTERIOPHYTOCHROME"/>
    <property type="match status" value="1"/>
</dbReference>
<evidence type="ECO:0000256" key="7">
    <source>
        <dbReference type="ARBA" id="ARBA00022777"/>
    </source>
</evidence>
<evidence type="ECO:0000256" key="5">
    <source>
        <dbReference type="ARBA" id="ARBA00022606"/>
    </source>
</evidence>
<dbReference type="InterPro" id="IPR001294">
    <property type="entry name" value="Phytochrome"/>
</dbReference>
<evidence type="ECO:0000259" key="10">
    <source>
        <dbReference type="PROSITE" id="PS50046"/>
    </source>
</evidence>
<dbReference type="GO" id="GO:0009881">
    <property type="term" value="F:photoreceptor activity"/>
    <property type="evidence" value="ECO:0007669"/>
    <property type="project" value="UniProtKB-KW"/>
</dbReference>
<dbReference type="InterPro" id="IPR005467">
    <property type="entry name" value="His_kinase_dom"/>
</dbReference>
<dbReference type="GO" id="GO:0000156">
    <property type="term" value="F:phosphorelay response regulator activity"/>
    <property type="evidence" value="ECO:0007669"/>
    <property type="project" value="TreeGrafter"/>
</dbReference>
<gene>
    <name evidence="12" type="ORF">FYK55_12020</name>
</gene>
<feature type="domain" description="Histidine kinase" evidence="11">
    <location>
        <begin position="534"/>
        <end position="757"/>
    </location>
</feature>
<dbReference type="Pfam" id="PF00360">
    <property type="entry name" value="PHY"/>
    <property type="match status" value="1"/>
</dbReference>
<accession>A0A5M6DAK0</accession>
<dbReference type="Proteomes" id="UP000324479">
    <property type="component" value="Unassembled WGS sequence"/>
</dbReference>
<evidence type="ECO:0000313" key="13">
    <source>
        <dbReference type="Proteomes" id="UP000324479"/>
    </source>
</evidence>
<evidence type="ECO:0000256" key="3">
    <source>
        <dbReference type="ARBA" id="ARBA00012438"/>
    </source>
</evidence>
<keyword evidence="9" id="KW-0675">Receptor</keyword>
<dbReference type="SMART" id="SM00065">
    <property type="entry name" value="GAF"/>
    <property type="match status" value="1"/>
</dbReference>
<dbReference type="SMART" id="SM00388">
    <property type="entry name" value="HisKA"/>
    <property type="match status" value="1"/>
</dbReference>